<dbReference type="Pfam" id="PF20248">
    <property type="entry name" value="DUF6603"/>
    <property type="match status" value="1"/>
</dbReference>
<feature type="domain" description="DUF6603" evidence="1">
    <location>
        <begin position="446"/>
        <end position="1022"/>
    </location>
</feature>
<gene>
    <name evidence="2" type="ORF">GCM10007383_22360</name>
</gene>
<comment type="caution">
    <text evidence="2">The sequence shown here is derived from an EMBL/GenBank/DDBJ whole genome shotgun (WGS) entry which is preliminary data.</text>
</comment>
<accession>A0A918MLW7</accession>
<evidence type="ECO:0000313" key="3">
    <source>
        <dbReference type="Proteomes" id="UP000634668"/>
    </source>
</evidence>
<dbReference type="AlphaFoldDB" id="A0A918MLW7"/>
<keyword evidence="3" id="KW-1185">Reference proteome</keyword>
<sequence>MAQEEQNSDFFKVLLTGISDILKPGLGILQDSEARAELFGTLGLTSTGGPINLPATTNLDQYIQSESEEVDTFQLVSAIADLTALSLAIEGIIRAGVAAGDNPEFAADEIYQSFLNVLLMDFIRRQSPEVYGMVNLFQVVTQQSAAEGGMNNFFEDVVVDFFKRMGKGLESEESTKAVSDTVFVGFVIVLFLVKKYILEKHGSDTLQIKAGYGYEGASTSVTPNADKISNRFVNYSVTINPTADPDNEITLFNTFGFIPQQQGGIAFITDLSGEVDFTLPVTEDISFKFDASGEGVFRIGTSPEASAGKNNKIKVTYKHDRKKADKFSLMDAPVIKLGFGTYSIAMTVTPDDFEIKVNFEMPFEFGRGDKTGFPWDLLPEKIDEKIPIGFGYSLKRDFFFGDGSAGSSTKPAETTASSGGAAAEEPSFVAGVVAKILNAINLRIPIHKSIGDIVGFETLNLRTGVEGNFDKMKLETSLDFWVKFGPVVTISISRLGFNLNMLKRDDNGGVLGYDMVPSIKPPNGAGIRINAEVIKGGGFLYFDDEKGEYFGSLELEFKNLFTLKAVGIINTIMPDGSKGFSMLIIITAEFSPVQLGFGFTLIAVGGLLGIDRTMEVEVLRAGIRTNAIKSVLFPEDVVGNITRIINDIRQIFPIKEDQFLVGLMGKFGWGSPTLLHIELGFIIEFPNPRVVILGVIKLALPTEDAALLKLQVNFLGVIDFQNKFIYFEAHLFESMLVGFPLTGSLAFAVAWSGQNIFAISVGGFHPDFRDYPTVPTLPGAFRKMARIGLSLLEGGNPKLTIECYFAVTSNSVQFGAKLELLAKGPFSFNLYGMLAFDALFIFDPFSFIISLEATLAIRKGTSVLFGIHFKGRLSGPTPWHVEGEVSFSVLFFDVTIGFSATWGDPTPSVVSATEDLLSIVTRELEALPNWQALYSENQHQYVTLKSLEDGVDASLILHPFGELKFSQRSIPLNYNIEKYGTKKPKDEKRFQISEVKVGEDVNQIDLQKEFFAPGHFTQLTEKEKLNRKSYEELDSGFKLKDSNKLLTADPVLDPTVMDYELNYTEDDEVKVNLRLPKTGFNHMSRLAAVSKSEIAWNRSALNAINKPKEVILNDNGYAIAKTSDMKEFEGQFRASTLAEINKAYEALISEDPELVSKLQIVESFELAN</sequence>
<reference evidence="2" key="1">
    <citation type="journal article" date="2014" name="Int. J. Syst. Evol. Microbiol.">
        <title>Complete genome sequence of Corynebacterium casei LMG S-19264T (=DSM 44701T), isolated from a smear-ripened cheese.</title>
        <authorList>
            <consortium name="US DOE Joint Genome Institute (JGI-PGF)"/>
            <person name="Walter F."/>
            <person name="Albersmeier A."/>
            <person name="Kalinowski J."/>
            <person name="Ruckert C."/>
        </authorList>
    </citation>
    <scope>NUCLEOTIDE SEQUENCE</scope>
    <source>
        <strain evidence="2">KCTC 12113</strain>
    </source>
</reference>
<organism evidence="2 3">
    <name type="scientific">Arenibacter certesii</name>
    <dbReference type="NCBI Taxonomy" id="228955"/>
    <lineage>
        <taxon>Bacteria</taxon>
        <taxon>Pseudomonadati</taxon>
        <taxon>Bacteroidota</taxon>
        <taxon>Flavobacteriia</taxon>
        <taxon>Flavobacteriales</taxon>
        <taxon>Flavobacteriaceae</taxon>
        <taxon>Arenibacter</taxon>
    </lineage>
</organism>
<protein>
    <recommendedName>
        <fullName evidence="1">DUF6603 domain-containing protein</fullName>
    </recommendedName>
</protein>
<dbReference type="EMBL" id="BMWP01000014">
    <property type="protein sequence ID" value="GGW37033.1"/>
    <property type="molecule type" value="Genomic_DNA"/>
</dbReference>
<name>A0A918MLW7_9FLAO</name>
<reference evidence="2" key="2">
    <citation type="submission" date="2020-09" db="EMBL/GenBank/DDBJ databases">
        <authorList>
            <person name="Sun Q."/>
            <person name="Kim S."/>
        </authorList>
    </citation>
    <scope>NUCLEOTIDE SEQUENCE</scope>
    <source>
        <strain evidence="2">KCTC 12113</strain>
    </source>
</reference>
<evidence type="ECO:0000259" key="1">
    <source>
        <dbReference type="Pfam" id="PF20248"/>
    </source>
</evidence>
<dbReference type="Proteomes" id="UP000634668">
    <property type="component" value="Unassembled WGS sequence"/>
</dbReference>
<dbReference type="RefSeq" id="WP_026813820.1">
    <property type="nucleotide sequence ID" value="NZ_BMWP01000014.1"/>
</dbReference>
<dbReference type="InterPro" id="IPR046538">
    <property type="entry name" value="DUF6603"/>
</dbReference>
<proteinExistence type="predicted"/>
<evidence type="ECO:0000313" key="2">
    <source>
        <dbReference type="EMBL" id="GGW37033.1"/>
    </source>
</evidence>